<reference evidence="1" key="1">
    <citation type="submission" date="2019-08" db="EMBL/GenBank/DDBJ databases">
        <authorList>
            <person name="Kucharzyk K."/>
            <person name="Murdoch R.W."/>
            <person name="Higgins S."/>
            <person name="Loffler F."/>
        </authorList>
    </citation>
    <scope>NUCLEOTIDE SEQUENCE</scope>
</reference>
<proteinExistence type="predicted"/>
<name>A0A645CAV5_9ZZZZ</name>
<accession>A0A645CAV5</accession>
<gene>
    <name evidence="1" type="ORF">SDC9_121040</name>
</gene>
<evidence type="ECO:0000313" key="1">
    <source>
        <dbReference type="EMBL" id="MPM74055.1"/>
    </source>
</evidence>
<organism evidence="1">
    <name type="scientific">bioreactor metagenome</name>
    <dbReference type="NCBI Taxonomy" id="1076179"/>
    <lineage>
        <taxon>unclassified sequences</taxon>
        <taxon>metagenomes</taxon>
        <taxon>ecological metagenomes</taxon>
    </lineage>
</organism>
<comment type="caution">
    <text evidence="1">The sequence shown here is derived from an EMBL/GenBank/DDBJ whole genome shotgun (WGS) entry which is preliminary data.</text>
</comment>
<protein>
    <submittedName>
        <fullName evidence="1">Uncharacterized protein</fullName>
    </submittedName>
</protein>
<dbReference type="EMBL" id="VSSQ01025723">
    <property type="protein sequence ID" value="MPM74055.1"/>
    <property type="molecule type" value="Genomic_DNA"/>
</dbReference>
<sequence length="48" mass="5234">MIVTKQAIVVRELAEIGENDLAIAAAIADSAEEPRSRSLLKLCRRKIA</sequence>
<dbReference type="AlphaFoldDB" id="A0A645CAV5"/>